<dbReference type="Proteomes" id="UP000218887">
    <property type="component" value="Unassembled WGS sequence"/>
</dbReference>
<evidence type="ECO:0000313" key="1">
    <source>
        <dbReference type="EMBL" id="PAV29504.1"/>
    </source>
</evidence>
<name>A0A2A2IE15_9BACI</name>
<keyword evidence="2" id="KW-1185">Reference proteome</keyword>
<evidence type="ECO:0008006" key="3">
    <source>
        <dbReference type="Google" id="ProtNLM"/>
    </source>
</evidence>
<accession>A0A2A2IE15</accession>
<sequence>MKRTYSKVLLAVVLVFILSGCLYPQSKLEKNQQPNESQLELAQNAVNQYKEEKQGLVPIKTKANDTPIFQKYLIDFTALKESNTITEIPGNAYENGGIYQYTLIHPEDNPQVKLIDLRITEEIRKVNVQLDIFRSKHTYPPYGEEVSDGIFTVDYEKLNFDSHPVVKSPYSKENLPIVMDVNGQLYVDYRIDLANALKEYEHEYKEGDDIRYILAENTPFVPAYSLPYTIKDSEPVFFN</sequence>
<reference evidence="1 2" key="1">
    <citation type="submission" date="2017-08" db="EMBL/GenBank/DDBJ databases">
        <title>Virgibacillus indicus sp. nov. and Virgibacillus profoundi sp. nov, two moderately halophilic bacteria isolated from marine sediment by using the Microfluidic Streak Plate.</title>
        <authorList>
            <person name="Xu B."/>
            <person name="Hu B."/>
            <person name="Wang J."/>
            <person name="Zhu Y."/>
            <person name="Huang L."/>
            <person name="Du W."/>
            <person name="Huang Y."/>
        </authorList>
    </citation>
    <scope>NUCLEOTIDE SEQUENCE [LARGE SCALE GENOMIC DNA]</scope>
    <source>
        <strain evidence="1 2">IO3-P3-H5</strain>
    </source>
</reference>
<dbReference type="EMBL" id="NPOA01000007">
    <property type="protein sequence ID" value="PAV29504.1"/>
    <property type="molecule type" value="Genomic_DNA"/>
</dbReference>
<evidence type="ECO:0000313" key="2">
    <source>
        <dbReference type="Proteomes" id="UP000218887"/>
    </source>
</evidence>
<dbReference type="RefSeq" id="WP_095655707.1">
    <property type="nucleotide sequence ID" value="NZ_NPOA01000007.1"/>
</dbReference>
<dbReference type="AlphaFoldDB" id="A0A2A2IE15"/>
<gene>
    <name evidence="1" type="ORF">CIL05_11605</name>
</gene>
<dbReference type="OrthoDB" id="2449131at2"/>
<proteinExistence type="predicted"/>
<protein>
    <recommendedName>
        <fullName evidence="3">ABC transporter periplasmic binding protein yphF</fullName>
    </recommendedName>
</protein>
<comment type="caution">
    <text evidence="1">The sequence shown here is derived from an EMBL/GenBank/DDBJ whole genome shotgun (WGS) entry which is preliminary data.</text>
</comment>
<organism evidence="1 2">
    <name type="scientific">Virgibacillus profundi</name>
    <dbReference type="NCBI Taxonomy" id="2024555"/>
    <lineage>
        <taxon>Bacteria</taxon>
        <taxon>Bacillati</taxon>
        <taxon>Bacillota</taxon>
        <taxon>Bacilli</taxon>
        <taxon>Bacillales</taxon>
        <taxon>Bacillaceae</taxon>
        <taxon>Virgibacillus</taxon>
    </lineage>
</organism>
<dbReference type="PROSITE" id="PS51257">
    <property type="entry name" value="PROKAR_LIPOPROTEIN"/>
    <property type="match status" value="1"/>
</dbReference>